<feature type="chain" id="PRO_5020613384" evidence="1">
    <location>
        <begin position="22"/>
        <end position="266"/>
    </location>
</feature>
<dbReference type="EMBL" id="SWCI01000003">
    <property type="protein sequence ID" value="TKB49901.1"/>
    <property type="molecule type" value="Genomic_DNA"/>
</dbReference>
<protein>
    <submittedName>
        <fullName evidence="2">Uncharacterized protein</fullName>
    </submittedName>
</protein>
<dbReference type="OrthoDB" id="6398605at2"/>
<comment type="caution">
    <text evidence="2">The sequence shown here is derived from an EMBL/GenBank/DDBJ whole genome shotgun (WGS) entry which is preliminary data.</text>
</comment>
<evidence type="ECO:0000313" key="3">
    <source>
        <dbReference type="Proteomes" id="UP000305674"/>
    </source>
</evidence>
<evidence type="ECO:0000313" key="2">
    <source>
        <dbReference type="EMBL" id="TKB49901.1"/>
    </source>
</evidence>
<keyword evidence="3" id="KW-1185">Reference proteome</keyword>
<feature type="signal peptide" evidence="1">
    <location>
        <begin position="1"/>
        <end position="21"/>
    </location>
</feature>
<proteinExistence type="predicted"/>
<keyword evidence="1" id="KW-0732">Signal</keyword>
<reference evidence="2 3" key="1">
    <citation type="submission" date="2019-04" db="EMBL/GenBank/DDBJ databases">
        <authorList>
            <person name="Hwang J.C."/>
        </authorList>
    </citation>
    <scope>NUCLEOTIDE SEQUENCE [LARGE SCALE GENOMIC DNA]</scope>
    <source>
        <strain evidence="2 3">IMCC35001</strain>
    </source>
</reference>
<name>A0A4U1BFK8_9GAMM</name>
<gene>
    <name evidence="2" type="ORF">FCL40_07040</name>
</gene>
<dbReference type="Proteomes" id="UP000305674">
    <property type="component" value="Unassembled WGS sequence"/>
</dbReference>
<sequence>MCKSVVSLIGVLASSTLPALADEPCGDLGECRVLIEVNATDGDIGFHVLFDGEGWEEAQLSGPGGQPLFDAEASSMLADQTLTENFFESAEPVCEEALREEPEEEVVTLPEFLARFPAGNYGFSLDGGEQVGSTMLTHTLPAAPADVEFDGKWISWRYGEDLGECTTWPEGFMVAPEEAILAYEVAMEPDDDALSKFGYRVVVPASVHQVLVPRAYLKALPAGTPLKVEVGAIEGRDDGSFGNQTFSEADGFCNLRNQMQCESEEE</sequence>
<dbReference type="AlphaFoldDB" id="A0A4U1BFK8"/>
<dbReference type="RefSeq" id="WP_136852450.1">
    <property type="nucleotide sequence ID" value="NZ_SWCI01000003.1"/>
</dbReference>
<evidence type="ECO:0000256" key="1">
    <source>
        <dbReference type="SAM" id="SignalP"/>
    </source>
</evidence>
<accession>A0A4U1BFK8</accession>
<organism evidence="2 3">
    <name type="scientific">Ferrimonas sediminicola</name>
    <dbReference type="NCBI Taxonomy" id="2569538"/>
    <lineage>
        <taxon>Bacteria</taxon>
        <taxon>Pseudomonadati</taxon>
        <taxon>Pseudomonadota</taxon>
        <taxon>Gammaproteobacteria</taxon>
        <taxon>Alteromonadales</taxon>
        <taxon>Ferrimonadaceae</taxon>
        <taxon>Ferrimonas</taxon>
    </lineage>
</organism>